<dbReference type="GeneID" id="68617263"/>
<reference evidence="9 10" key="1">
    <citation type="journal article" date="2019" name="Int. J. Syst. Evol. Microbiol.">
        <title>The Global Catalogue of Microorganisms (GCM) 10K type strain sequencing project: providing services to taxonomists for standard genome sequencing and annotation.</title>
        <authorList>
            <consortium name="The Broad Institute Genomics Platform"/>
            <consortium name="The Broad Institute Genome Sequencing Center for Infectious Disease"/>
            <person name="Wu L."/>
            <person name="Ma J."/>
        </authorList>
    </citation>
    <scope>NUCLEOTIDE SEQUENCE [LARGE SCALE GENOMIC DNA]</scope>
    <source>
        <strain evidence="9 10">JCM 17504</strain>
    </source>
</reference>
<feature type="transmembrane region" description="Helical" evidence="8">
    <location>
        <begin position="435"/>
        <end position="454"/>
    </location>
</feature>
<keyword evidence="10" id="KW-1185">Reference proteome</keyword>
<protein>
    <submittedName>
        <fullName evidence="9">Sodium:solute symporter</fullName>
    </submittedName>
</protein>
<keyword evidence="4 8" id="KW-0812">Transmembrane</keyword>
<dbReference type="EMBL" id="BAABKX010000030">
    <property type="protein sequence ID" value="GAA5065534.1"/>
    <property type="molecule type" value="Genomic_DNA"/>
</dbReference>
<evidence type="ECO:0000256" key="8">
    <source>
        <dbReference type="SAM" id="Phobius"/>
    </source>
</evidence>
<dbReference type="PANTHER" id="PTHR48086">
    <property type="entry name" value="SODIUM/PROLINE SYMPORTER-RELATED"/>
    <property type="match status" value="1"/>
</dbReference>
<feature type="transmembrane region" description="Helical" evidence="8">
    <location>
        <begin position="219"/>
        <end position="241"/>
    </location>
</feature>
<dbReference type="AlphaFoldDB" id="A0AAV3URI0"/>
<dbReference type="RefSeq" id="WP_227779114.1">
    <property type="nucleotide sequence ID" value="NZ_BAABKX010000030.1"/>
</dbReference>
<feature type="transmembrane region" description="Helical" evidence="8">
    <location>
        <begin position="6"/>
        <end position="26"/>
    </location>
</feature>
<dbReference type="Gene3D" id="1.20.1730.10">
    <property type="entry name" value="Sodium/glucose cotransporter"/>
    <property type="match status" value="1"/>
</dbReference>
<feature type="transmembrane region" description="Helical" evidence="8">
    <location>
        <begin position="180"/>
        <end position="199"/>
    </location>
</feature>
<organism evidence="9 10">
    <name type="scientific">Haladaptatus pallidirubidus</name>
    <dbReference type="NCBI Taxonomy" id="1008152"/>
    <lineage>
        <taxon>Archaea</taxon>
        <taxon>Methanobacteriati</taxon>
        <taxon>Methanobacteriota</taxon>
        <taxon>Stenosarchaea group</taxon>
        <taxon>Halobacteria</taxon>
        <taxon>Halobacteriales</taxon>
        <taxon>Haladaptataceae</taxon>
        <taxon>Haladaptatus</taxon>
    </lineage>
</organism>
<evidence type="ECO:0000313" key="9">
    <source>
        <dbReference type="EMBL" id="GAA5065534.1"/>
    </source>
</evidence>
<dbReference type="GO" id="GO:0022857">
    <property type="term" value="F:transmembrane transporter activity"/>
    <property type="evidence" value="ECO:0007669"/>
    <property type="project" value="InterPro"/>
</dbReference>
<keyword evidence="5 8" id="KW-1133">Transmembrane helix</keyword>
<feature type="transmembrane region" description="Helical" evidence="8">
    <location>
        <begin position="155"/>
        <end position="173"/>
    </location>
</feature>
<feature type="transmembrane region" description="Helical" evidence="8">
    <location>
        <begin position="410"/>
        <end position="429"/>
    </location>
</feature>
<dbReference type="Proteomes" id="UP001501729">
    <property type="component" value="Unassembled WGS sequence"/>
</dbReference>
<dbReference type="InterPro" id="IPR050277">
    <property type="entry name" value="Sodium:Solute_Symporter"/>
</dbReference>
<evidence type="ECO:0000256" key="5">
    <source>
        <dbReference type="ARBA" id="ARBA00022989"/>
    </source>
</evidence>
<keyword evidence="3" id="KW-0813">Transport</keyword>
<dbReference type="Pfam" id="PF00474">
    <property type="entry name" value="SSF"/>
    <property type="match status" value="1"/>
</dbReference>
<dbReference type="InterPro" id="IPR001734">
    <property type="entry name" value="Na/solute_symporter"/>
</dbReference>
<sequence length="477" mass="50423">MVVSLIDTGLLILYMLGMIGIGYWGYQNSETLDDYLVAGRNIPLWMYVPVMSAVILGGASTVGGGGLGYLHGISGAWLVISLGIGTIALGLLISTNLSNLKAYSLGEVLERRFDKYSGTIGAIIAGIYALTIAITQTIAVGKVLSVLFGVNQSTMILLAGIIIIAYTALGGMLTVTMTDFVQWCIMTIGIFCIALPLGLNSVGGISGLMTELEPSYFSVTSIGLDTVASYFLLYVLGIMIGQDIWQRVFTANSAETARKGSIAAGAYAIVYGIATALLGMIALVLLPPLSDSELALPRLILEIVPVGFSGIILAGFVSAMMSTADSALLASSTLFTRDVYKRFLNSDASDETYSNVSRIVIIVLGSVMTYAAIEIGNVVLALTLAYDLLTGCIFVPIFGAFFWKRATWQGALSSICASAVVVVTTIYLFGFSSDLPIIFGLVCSVVIFVPVSILSGPPAQKKLEQWVRTLDPSVSAE</sequence>
<feature type="transmembrane region" description="Helical" evidence="8">
    <location>
        <begin position="76"/>
        <end position="95"/>
    </location>
</feature>
<dbReference type="GO" id="GO:0005886">
    <property type="term" value="C:plasma membrane"/>
    <property type="evidence" value="ECO:0007669"/>
    <property type="project" value="TreeGrafter"/>
</dbReference>
<gene>
    <name evidence="9" type="ORF">GCM10025751_56570</name>
</gene>
<feature type="transmembrane region" description="Helical" evidence="8">
    <location>
        <begin position="262"/>
        <end position="286"/>
    </location>
</feature>
<dbReference type="PROSITE" id="PS50283">
    <property type="entry name" value="NA_SOLUT_SYMP_3"/>
    <property type="match status" value="1"/>
</dbReference>
<evidence type="ECO:0000256" key="3">
    <source>
        <dbReference type="ARBA" id="ARBA00022448"/>
    </source>
</evidence>
<feature type="transmembrane region" description="Helical" evidence="8">
    <location>
        <begin position="379"/>
        <end position="403"/>
    </location>
</feature>
<evidence type="ECO:0000256" key="4">
    <source>
        <dbReference type="ARBA" id="ARBA00022692"/>
    </source>
</evidence>
<dbReference type="InterPro" id="IPR038377">
    <property type="entry name" value="Na/Glc_symporter_sf"/>
</dbReference>
<evidence type="ECO:0000256" key="2">
    <source>
        <dbReference type="ARBA" id="ARBA00006434"/>
    </source>
</evidence>
<feature type="transmembrane region" description="Helical" evidence="8">
    <location>
        <begin position="116"/>
        <end position="135"/>
    </location>
</feature>
<evidence type="ECO:0000256" key="7">
    <source>
        <dbReference type="RuleBase" id="RU362091"/>
    </source>
</evidence>
<keyword evidence="6 8" id="KW-0472">Membrane</keyword>
<feature type="transmembrane region" description="Helical" evidence="8">
    <location>
        <begin position="306"/>
        <end position="335"/>
    </location>
</feature>
<proteinExistence type="inferred from homology"/>
<feature type="transmembrane region" description="Helical" evidence="8">
    <location>
        <begin position="47"/>
        <end position="70"/>
    </location>
</feature>
<comment type="subcellular location">
    <subcellularLocation>
        <location evidence="1">Membrane</location>
        <topology evidence="1">Multi-pass membrane protein</topology>
    </subcellularLocation>
</comment>
<comment type="similarity">
    <text evidence="2 7">Belongs to the sodium:solute symporter (SSF) (TC 2.A.21) family.</text>
</comment>
<accession>A0AAV3URI0</accession>
<feature type="transmembrane region" description="Helical" evidence="8">
    <location>
        <begin position="356"/>
        <end position="373"/>
    </location>
</feature>
<dbReference type="PANTHER" id="PTHR48086:SF7">
    <property type="entry name" value="SODIUM-SOLUTE SYMPORTER-RELATED"/>
    <property type="match status" value="1"/>
</dbReference>
<name>A0AAV3URI0_9EURY</name>
<comment type="caution">
    <text evidence="9">The sequence shown here is derived from an EMBL/GenBank/DDBJ whole genome shotgun (WGS) entry which is preliminary data.</text>
</comment>
<evidence type="ECO:0000256" key="1">
    <source>
        <dbReference type="ARBA" id="ARBA00004141"/>
    </source>
</evidence>
<evidence type="ECO:0000256" key="6">
    <source>
        <dbReference type="ARBA" id="ARBA00023136"/>
    </source>
</evidence>
<evidence type="ECO:0000313" key="10">
    <source>
        <dbReference type="Proteomes" id="UP001501729"/>
    </source>
</evidence>